<evidence type="ECO:0000313" key="3">
    <source>
        <dbReference type="Proteomes" id="UP001501447"/>
    </source>
</evidence>
<comment type="similarity">
    <text evidence="1">Belongs to the ROK (NagC/XylR) family.</text>
</comment>
<dbReference type="InterPro" id="IPR043129">
    <property type="entry name" value="ATPase_NBD"/>
</dbReference>
<evidence type="ECO:0000313" key="2">
    <source>
        <dbReference type="EMBL" id="GAA2616897.1"/>
    </source>
</evidence>
<proteinExistence type="inferred from homology"/>
<dbReference type="Pfam" id="PF00480">
    <property type="entry name" value="ROK"/>
    <property type="match status" value="2"/>
</dbReference>
<accession>A0ABN3Q4X3</accession>
<reference evidence="2 3" key="1">
    <citation type="journal article" date="2019" name="Int. J. Syst. Evol. Microbiol.">
        <title>The Global Catalogue of Microorganisms (GCM) 10K type strain sequencing project: providing services to taxonomists for standard genome sequencing and annotation.</title>
        <authorList>
            <consortium name="The Broad Institute Genomics Platform"/>
            <consortium name="The Broad Institute Genome Sequencing Center for Infectious Disease"/>
            <person name="Wu L."/>
            <person name="Ma J."/>
        </authorList>
    </citation>
    <scope>NUCLEOTIDE SEQUENCE [LARGE SCALE GENOMIC DNA]</scope>
    <source>
        <strain evidence="2 3">JCM 16373</strain>
    </source>
</reference>
<keyword evidence="3" id="KW-1185">Reference proteome</keyword>
<dbReference type="Gene3D" id="3.30.420.40">
    <property type="match status" value="3"/>
</dbReference>
<dbReference type="InterPro" id="IPR036388">
    <property type="entry name" value="WH-like_DNA-bd_sf"/>
</dbReference>
<dbReference type="PANTHER" id="PTHR18964">
    <property type="entry name" value="ROK (REPRESSOR, ORF, KINASE) FAMILY"/>
    <property type="match status" value="1"/>
</dbReference>
<name>A0ABN3Q4X3_9ACTN</name>
<evidence type="ECO:0000256" key="1">
    <source>
        <dbReference type="ARBA" id="ARBA00006479"/>
    </source>
</evidence>
<dbReference type="RefSeq" id="WP_344566723.1">
    <property type="nucleotide sequence ID" value="NZ_BAAARJ010000010.1"/>
</dbReference>
<gene>
    <name evidence="2" type="ORF">GCM10009863_33290</name>
</gene>
<dbReference type="InterPro" id="IPR000600">
    <property type="entry name" value="ROK"/>
</dbReference>
<dbReference type="Proteomes" id="UP001501447">
    <property type="component" value="Unassembled WGS sequence"/>
</dbReference>
<dbReference type="Gene3D" id="1.10.10.10">
    <property type="entry name" value="Winged helix-like DNA-binding domain superfamily/Winged helix DNA-binding domain"/>
    <property type="match status" value="1"/>
</dbReference>
<organism evidence="2 3">
    <name type="scientific">Streptomyces axinellae</name>
    <dbReference type="NCBI Taxonomy" id="552788"/>
    <lineage>
        <taxon>Bacteria</taxon>
        <taxon>Bacillati</taxon>
        <taxon>Actinomycetota</taxon>
        <taxon>Actinomycetes</taxon>
        <taxon>Kitasatosporales</taxon>
        <taxon>Streptomycetaceae</taxon>
        <taxon>Streptomyces</taxon>
    </lineage>
</organism>
<dbReference type="SUPFAM" id="SSF53067">
    <property type="entry name" value="Actin-like ATPase domain"/>
    <property type="match status" value="1"/>
</dbReference>
<dbReference type="SUPFAM" id="SSF46785">
    <property type="entry name" value="Winged helix' DNA-binding domain"/>
    <property type="match status" value="1"/>
</dbReference>
<dbReference type="EMBL" id="BAAARJ010000010">
    <property type="protein sequence ID" value="GAA2616897.1"/>
    <property type="molecule type" value="Genomic_DNA"/>
</dbReference>
<dbReference type="PANTHER" id="PTHR18964:SF149">
    <property type="entry name" value="BIFUNCTIONAL UDP-N-ACETYLGLUCOSAMINE 2-EPIMERASE_N-ACETYLMANNOSAMINE KINASE"/>
    <property type="match status" value="1"/>
</dbReference>
<comment type="caution">
    <text evidence="2">The sequence shown here is derived from an EMBL/GenBank/DDBJ whole genome shotgun (WGS) entry which is preliminary data.</text>
</comment>
<dbReference type="CDD" id="cd24076">
    <property type="entry name" value="ASKHA_ATPase_ROK_BsXylR-like"/>
    <property type="match status" value="1"/>
</dbReference>
<dbReference type="InterPro" id="IPR036390">
    <property type="entry name" value="WH_DNA-bd_sf"/>
</dbReference>
<sequence length="435" mass="43874">MAVPAPGSQREIRRRNLSRVLYSVAEHGPSSRASAAARLGLTRTAVSTLVDELLRGGLLAEQGPESPGGGPGRPGTALALTDSGPCGLGAEIGVDHLSACAVDLRGQVRAHIRVESRSRDSSSEAVLGRLGALVEEVASAARAVELRPSGLGVAVPGLVARGTSTVVHAPNLGWHDIDIAPVLAQAVNKTQAGPPGRGAGLPDAGAGFLEAKAARAAPAPSLTVDNEANLAALAELWRGGARMPRDFVHVSAEVGIGAAVVLDGELLCGSRGFAGELGHTPVRPDGPRCACGGQGCLEQYAGERAILRASGIKEAGSREAGSRETALAALAERAASGEPQALRALGGAGEALGIALAGTVNLLDPGAVVLGGTLARFAPWLLPSLKEQLTCRTAAPGSLPELLVSQLGAEGPLLGAAHTAVRAVLDDPPAYAMRR</sequence>
<protein>
    <submittedName>
        <fullName evidence="2">ROK family protein</fullName>
    </submittedName>
</protein>